<dbReference type="EMBL" id="BAABFR010000027">
    <property type="protein sequence ID" value="GAA4392006.1"/>
    <property type="molecule type" value="Genomic_DNA"/>
</dbReference>
<protein>
    <recommendedName>
        <fullName evidence="4">Intracellular septation protein A</fullName>
    </recommendedName>
</protein>
<evidence type="ECO:0008006" key="4">
    <source>
        <dbReference type="Google" id="ProtNLM"/>
    </source>
</evidence>
<evidence type="ECO:0000313" key="3">
    <source>
        <dbReference type="Proteomes" id="UP001500635"/>
    </source>
</evidence>
<proteinExistence type="predicted"/>
<keyword evidence="3" id="KW-1185">Reference proteome</keyword>
<feature type="transmembrane region" description="Helical" evidence="1">
    <location>
        <begin position="50"/>
        <end position="69"/>
    </location>
</feature>
<sequence>MNYIKGFVPWIAFSALSSVVGWQWGALVALAATGWAILRDRRSGVTVDAQILDLGSAVYFAALTAVAFAAPHSVLEQYDGALSSVWLAAIAWFSLAVRQPFTEGIARRQTPREYWGTAAFRKVNTTVTLVWTASFTATAFAAFACDALDAPTLVRVAYQAVGCGVPAYFTHRYVARVRAARAALEVQTAIPAVA</sequence>
<feature type="transmembrane region" description="Helical" evidence="1">
    <location>
        <begin position="20"/>
        <end position="38"/>
    </location>
</feature>
<keyword evidence="1" id="KW-0812">Transmembrane</keyword>
<dbReference type="RefSeq" id="WP_344994972.1">
    <property type="nucleotide sequence ID" value="NZ_BAABFR010000027.1"/>
</dbReference>
<feature type="transmembrane region" description="Helical" evidence="1">
    <location>
        <begin position="81"/>
        <end position="98"/>
    </location>
</feature>
<keyword evidence="1" id="KW-0472">Membrane</keyword>
<evidence type="ECO:0000313" key="2">
    <source>
        <dbReference type="EMBL" id="GAA4392006.1"/>
    </source>
</evidence>
<organism evidence="2 3">
    <name type="scientific">Tsukamurella soli</name>
    <dbReference type="NCBI Taxonomy" id="644556"/>
    <lineage>
        <taxon>Bacteria</taxon>
        <taxon>Bacillati</taxon>
        <taxon>Actinomycetota</taxon>
        <taxon>Actinomycetes</taxon>
        <taxon>Mycobacteriales</taxon>
        <taxon>Tsukamurellaceae</taxon>
        <taxon>Tsukamurella</taxon>
    </lineage>
</organism>
<dbReference type="Proteomes" id="UP001500635">
    <property type="component" value="Unassembled WGS sequence"/>
</dbReference>
<gene>
    <name evidence="2" type="ORF">GCM10023147_21460</name>
</gene>
<accession>A0ABP8JJV8</accession>
<evidence type="ECO:0000256" key="1">
    <source>
        <dbReference type="SAM" id="Phobius"/>
    </source>
</evidence>
<name>A0ABP8JJV8_9ACTN</name>
<comment type="caution">
    <text evidence="2">The sequence shown here is derived from an EMBL/GenBank/DDBJ whole genome shotgun (WGS) entry which is preliminary data.</text>
</comment>
<reference evidence="3" key="1">
    <citation type="journal article" date="2019" name="Int. J. Syst. Evol. Microbiol.">
        <title>The Global Catalogue of Microorganisms (GCM) 10K type strain sequencing project: providing services to taxonomists for standard genome sequencing and annotation.</title>
        <authorList>
            <consortium name="The Broad Institute Genomics Platform"/>
            <consortium name="The Broad Institute Genome Sequencing Center for Infectious Disease"/>
            <person name="Wu L."/>
            <person name="Ma J."/>
        </authorList>
    </citation>
    <scope>NUCLEOTIDE SEQUENCE [LARGE SCALE GENOMIC DNA]</scope>
    <source>
        <strain evidence="3">JCM 17688</strain>
    </source>
</reference>
<keyword evidence="1" id="KW-1133">Transmembrane helix</keyword>